<dbReference type="PRINTS" id="PR00035">
    <property type="entry name" value="HTHGNTR"/>
</dbReference>
<name>A0ABU1JSY9_9PROT</name>
<keyword evidence="1" id="KW-0805">Transcription regulation</keyword>
<sequence length="258" mass="27926">MPRPTRDAAPEPTPDFQPPVRSAKLADQLYEQVLAKIVSGEFAEGDKLPSETRLGGLFGVSRPVVREALSRLQADGLVAARHGAGSFVRHRPRTEFQSVAPIGSIADLMRCFEFRVALEGEAACLAAERHTAAELTAIEEALAALDRVIETGALGAEEDNAFHIAVARAAQNDLFTTALESLGRHVLNGIHVARILSLAHNRSRLRLVQDEHVAVVEAIRRRDPDGARNAMRRHIENARLRVLGRGDPAPGDEPDAGS</sequence>
<evidence type="ECO:0000259" key="5">
    <source>
        <dbReference type="PROSITE" id="PS50949"/>
    </source>
</evidence>
<dbReference type="SUPFAM" id="SSF46785">
    <property type="entry name" value="Winged helix' DNA-binding domain"/>
    <property type="match status" value="1"/>
</dbReference>
<keyword evidence="7" id="KW-1185">Reference proteome</keyword>
<keyword evidence="3" id="KW-0804">Transcription</keyword>
<dbReference type="InterPro" id="IPR011711">
    <property type="entry name" value="GntR_C"/>
</dbReference>
<dbReference type="InterPro" id="IPR008920">
    <property type="entry name" value="TF_FadR/GntR_C"/>
</dbReference>
<dbReference type="InterPro" id="IPR036390">
    <property type="entry name" value="WH_DNA-bd_sf"/>
</dbReference>
<evidence type="ECO:0000313" key="7">
    <source>
        <dbReference type="Proteomes" id="UP001262410"/>
    </source>
</evidence>
<dbReference type="RefSeq" id="WP_309797208.1">
    <property type="nucleotide sequence ID" value="NZ_JAVDPW010000007.1"/>
</dbReference>
<organism evidence="6 7">
    <name type="scientific">Inquilinus ginsengisoli</name>
    <dbReference type="NCBI Taxonomy" id="363840"/>
    <lineage>
        <taxon>Bacteria</taxon>
        <taxon>Pseudomonadati</taxon>
        <taxon>Pseudomonadota</taxon>
        <taxon>Alphaproteobacteria</taxon>
        <taxon>Rhodospirillales</taxon>
        <taxon>Rhodospirillaceae</taxon>
        <taxon>Inquilinus</taxon>
    </lineage>
</organism>
<feature type="region of interest" description="Disordered" evidence="4">
    <location>
        <begin position="1"/>
        <end position="20"/>
    </location>
</feature>
<feature type="domain" description="HTH gntR-type" evidence="5">
    <location>
        <begin position="23"/>
        <end position="91"/>
    </location>
</feature>
<comment type="caution">
    <text evidence="6">The sequence shown here is derived from an EMBL/GenBank/DDBJ whole genome shotgun (WGS) entry which is preliminary data.</text>
</comment>
<dbReference type="Proteomes" id="UP001262410">
    <property type="component" value="Unassembled WGS sequence"/>
</dbReference>
<dbReference type="Pfam" id="PF07729">
    <property type="entry name" value="FCD"/>
    <property type="match status" value="1"/>
</dbReference>
<dbReference type="Gene3D" id="1.20.120.530">
    <property type="entry name" value="GntR ligand-binding domain-like"/>
    <property type="match status" value="1"/>
</dbReference>
<dbReference type="SUPFAM" id="SSF48008">
    <property type="entry name" value="GntR ligand-binding domain-like"/>
    <property type="match status" value="1"/>
</dbReference>
<gene>
    <name evidence="6" type="ORF">E9232_004275</name>
</gene>
<dbReference type="GO" id="GO:0003677">
    <property type="term" value="F:DNA binding"/>
    <property type="evidence" value="ECO:0007669"/>
    <property type="project" value="UniProtKB-KW"/>
</dbReference>
<evidence type="ECO:0000256" key="3">
    <source>
        <dbReference type="ARBA" id="ARBA00023163"/>
    </source>
</evidence>
<dbReference type="SMART" id="SM00345">
    <property type="entry name" value="HTH_GNTR"/>
    <property type="match status" value="1"/>
</dbReference>
<evidence type="ECO:0000256" key="4">
    <source>
        <dbReference type="SAM" id="MobiDB-lite"/>
    </source>
</evidence>
<dbReference type="InterPro" id="IPR036388">
    <property type="entry name" value="WH-like_DNA-bd_sf"/>
</dbReference>
<keyword evidence="2 6" id="KW-0238">DNA-binding</keyword>
<evidence type="ECO:0000256" key="1">
    <source>
        <dbReference type="ARBA" id="ARBA00023015"/>
    </source>
</evidence>
<evidence type="ECO:0000313" key="6">
    <source>
        <dbReference type="EMBL" id="MDR6291741.1"/>
    </source>
</evidence>
<dbReference type="SMART" id="SM00895">
    <property type="entry name" value="FCD"/>
    <property type="match status" value="1"/>
</dbReference>
<evidence type="ECO:0000256" key="2">
    <source>
        <dbReference type="ARBA" id="ARBA00023125"/>
    </source>
</evidence>
<dbReference type="EMBL" id="JAVDPW010000007">
    <property type="protein sequence ID" value="MDR6291741.1"/>
    <property type="molecule type" value="Genomic_DNA"/>
</dbReference>
<dbReference type="PANTHER" id="PTHR43537:SF5">
    <property type="entry name" value="UXU OPERON TRANSCRIPTIONAL REGULATOR"/>
    <property type="match status" value="1"/>
</dbReference>
<dbReference type="Gene3D" id="1.10.10.10">
    <property type="entry name" value="Winged helix-like DNA-binding domain superfamily/Winged helix DNA-binding domain"/>
    <property type="match status" value="1"/>
</dbReference>
<dbReference type="CDD" id="cd07377">
    <property type="entry name" value="WHTH_GntR"/>
    <property type="match status" value="1"/>
</dbReference>
<proteinExistence type="predicted"/>
<dbReference type="PROSITE" id="PS50949">
    <property type="entry name" value="HTH_GNTR"/>
    <property type="match status" value="1"/>
</dbReference>
<accession>A0ABU1JSY9</accession>
<dbReference type="PANTHER" id="PTHR43537">
    <property type="entry name" value="TRANSCRIPTIONAL REGULATOR, GNTR FAMILY"/>
    <property type="match status" value="1"/>
</dbReference>
<dbReference type="Pfam" id="PF00392">
    <property type="entry name" value="GntR"/>
    <property type="match status" value="1"/>
</dbReference>
<dbReference type="InterPro" id="IPR000524">
    <property type="entry name" value="Tscrpt_reg_HTH_GntR"/>
</dbReference>
<reference evidence="6 7" key="1">
    <citation type="submission" date="2023-07" db="EMBL/GenBank/DDBJ databases">
        <title>Sorghum-associated microbial communities from plants grown in Nebraska, USA.</title>
        <authorList>
            <person name="Schachtman D."/>
        </authorList>
    </citation>
    <scope>NUCLEOTIDE SEQUENCE [LARGE SCALE GENOMIC DNA]</scope>
    <source>
        <strain evidence="6 7">584</strain>
    </source>
</reference>
<protein>
    <submittedName>
        <fullName evidence="6">DNA-binding FadR family transcriptional regulator</fullName>
    </submittedName>
</protein>